<name>A0AAD7ESW0_9AGAR</name>
<evidence type="ECO:0000313" key="1">
    <source>
        <dbReference type="EMBL" id="KAJ7348224.1"/>
    </source>
</evidence>
<comment type="caution">
    <text evidence="1">The sequence shown here is derived from an EMBL/GenBank/DDBJ whole genome shotgun (WGS) entry which is preliminary data.</text>
</comment>
<organism evidence="1 2">
    <name type="scientific">Mycena albidolilacea</name>
    <dbReference type="NCBI Taxonomy" id="1033008"/>
    <lineage>
        <taxon>Eukaryota</taxon>
        <taxon>Fungi</taxon>
        <taxon>Dikarya</taxon>
        <taxon>Basidiomycota</taxon>
        <taxon>Agaricomycotina</taxon>
        <taxon>Agaricomycetes</taxon>
        <taxon>Agaricomycetidae</taxon>
        <taxon>Agaricales</taxon>
        <taxon>Marasmiineae</taxon>
        <taxon>Mycenaceae</taxon>
        <taxon>Mycena</taxon>
    </lineage>
</organism>
<dbReference type="AlphaFoldDB" id="A0AAD7ESW0"/>
<evidence type="ECO:0000313" key="2">
    <source>
        <dbReference type="Proteomes" id="UP001218218"/>
    </source>
</evidence>
<gene>
    <name evidence="1" type="ORF">DFH08DRAFT_865575</name>
</gene>
<sequence>MSTPWTSTLVLDRARARADRLAALRCDRAHARVRHWLQMRSASLLSSTSVPLSSPHHLPLPLPPCRVPLQLYPVTRECNVFPSYFYLPIERDPGVVDVVFPLALTTFMYLSWNPNLCAPQLASECSEHHFQGVFRDAASVCRGFQDRSVSHRTVDINGKPDHRGSLDASSCERAC</sequence>
<proteinExistence type="predicted"/>
<keyword evidence="2" id="KW-1185">Reference proteome</keyword>
<accession>A0AAD7ESW0</accession>
<dbReference type="EMBL" id="JARIHO010000017">
    <property type="protein sequence ID" value="KAJ7348224.1"/>
    <property type="molecule type" value="Genomic_DNA"/>
</dbReference>
<protein>
    <submittedName>
        <fullName evidence="1">Uncharacterized protein</fullName>
    </submittedName>
</protein>
<dbReference type="Proteomes" id="UP001218218">
    <property type="component" value="Unassembled WGS sequence"/>
</dbReference>
<reference evidence="1" key="1">
    <citation type="submission" date="2023-03" db="EMBL/GenBank/DDBJ databases">
        <title>Massive genome expansion in bonnet fungi (Mycena s.s.) driven by repeated elements and novel gene families across ecological guilds.</title>
        <authorList>
            <consortium name="Lawrence Berkeley National Laboratory"/>
            <person name="Harder C.B."/>
            <person name="Miyauchi S."/>
            <person name="Viragh M."/>
            <person name="Kuo A."/>
            <person name="Thoen E."/>
            <person name="Andreopoulos B."/>
            <person name="Lu D."/>
            <person name="Skrede I."/>
            <person name="Drula E."/>
            <person name="Henrissat B."/>
            <person name="Morin E."/>
            <person name="Kohler A."/>
            <person name="Barry K."/>
            <person name="LaButti K."/>
            <person name="Morin E."/>
            <person name="Salamov A."/>
            <person name="Lipzen A."/>
            <person name="Mereny Z."/>
            <person name="Hegedus B."/>
            <person name="Baldrian P."/>
            <person name="Stursova M."/>
            <person name="Weitz H."/>
            <person name="Taylor A."/>
            <person name="Grigoriev I.V."/>
            <person name="Nagy L.G."/>
            <person name="Martin F."/>
            <person name="Kauserud H."/>
        </authorList>
    </citation>
    <scope>NUCLEOTIDE SEQUENCE</scope>
    <source>
        <strain evidence="1">CBHHK002</strain>
    </source>
</reference>